<evidence type="ECO:0000313" key="1">
    <source>
        <dbReference type="EMBL" id="CAF1112360.1"/>
    </source>
</evidence>
<reference evidence="1" key="1">
    <citation type="submission" date="2021-02" db="EMBL/GenBank/DDBJ databases">
        <authorList>
            <person name="Nowell W R."/>
        </authorList>
    </citation>
    <scope>NUCLEOTIDE SEQUENCE</scope>
</reference>
<dbReference type="OrthoDB" id="10006684at2759"/>
<dbReference type="InterPro" id="IPR032675">
    <property type="entry name" value="LRR_dom_sf"/>
</dbReference>
<sequence>MPTIDIVVFFSTLGADCPMMTQLEDFPTELFLSLFDYFWAHEIFYSFGNLNSRIDGIITQSQLHISSENQDIVYSPHRILSLSLTTPPVCLNEFTNLRSLTLDRCCFDETFQFPPTILRLCIKNASLLSENLKLILQNPTLINVQLDLHRKITLFDDNTSLSNIQYFTVNYISLNDIIELLRYTPKLKYLHVSLFGVDREKITNFTPISTINRLTCLSMGITFDQLCSQLLSVYFPNLQNLTIFTSYVDPNVCIASLEHLLTNHVRFVKKLNVSAQFVINPSAAAASNYNIETIKTRFRSAFWLKRNCQVTFKCCNNDSHRIRLYLQANKALRRARPSRF</sequence>
<organism evidence="1 2">
    <name type="scientific">Adineta ricciae</name>
    <name type="common">Rotifer</name>
    <dbReference type="NCBI Taxonomy" id="249248"/>
    <lineage>
        <taxon>Eukaryota</taxon>
        <taxon>Metazoa</taxon>
        <taxon>Spiralia</taxon>
        <taxon>Gnathifera</taxon>
        <taxon>Rotifera</taxon>
        <taxon>Eurotatoria</taxon>
        <taxon>Bdelloidea</taxon>
        <taxon>Adinetida</taxon>
        <taxon>Adinetidae</taxon>
        <taxon>Adineta</taxon>
    </lineage>
</organism>
<evidence type="ECO:0000313" key="2">
    <source>
        <dbReference type="Proteomes" id="UP000663852"/>
    </source>
</evidence>
<dbReference type="Proteomes" id="UP000663852">
    <property type="component" value="Unassembled WGS sequence"/>
</dbReference>
<comment type="caution">
    <text evidence="1">The sequence shown here is derived from an EMBL/GenBank/DDBJ whole genome shotgun (WGS) entry which is preliminary data.</text>
</comment>
<name>A0A814PYU2_ADIRI</name>
<gene>
    <name evidence="1" type="ORF">EDS130_LOCUS20586</name>
</gene>
<dbReference type="EMBL" id="CAJNOJ010000101">
    <property type="protein sequence ID" value="CAF1112360.1"/>
    <property type="molecule type" value="Genomic_DNA"/>
</dbReference>
<dbReference type="Gene3D" id="3.80.10.10">
    <property type="entry name" value="Ribonuclease Inhibitor"/>
    <property type="match status" value="1"/>
</dbReference>
<protein>
    <recommendedName>
        <fullName evidence="3">F-box domain-containing protein</fullName>
    </recommendedName>
</protein>
<dbReference type="SUPFAM" id="SSF52047">
    <property type="entry name" value="RNI-like"/>
    <property type="match status" value="1"/>
</dbReference>
<dbReference type="AlphaFoldDB" id="A0A814PYU2"/>
<accession>A0A814PYU2</accession>
<evidence type="ECO:0008006" key="3">
    <source>
        <dbReference type="Google" id="ProtNLM"/>
    </source>
</evidence>
<proteinExistence type="predicted"/>